<accession>A0A4P5PGL8</accession>
<proteinExistence type="predicted"/>
<name>A0A4P5PGL8_9ENTE</name>
<evidence type="ECO:0000313" key="2">
    <source>
        <dbReference type="EMBL" id="GCF95571.1"/>
    </source>
</evidence>
<dbReference type="EMBL" id="BJCC01000034">
    <property type="protein sequence ID" value="GCF95571.1"/>
    <property type="molecule type" value="Genomic_DNA"/>
</dbReference>
<dbReference type="AlphaFoldDB" id="A0A4P5PGL8"/>
<protein>
    <submittedName>
        <fullName evidence="2">Uncharacterized protein</fullName>
    </submittedName>
</protein>
<gene>
    <name evidence="2" type="ORF">NRIC_34620</name>
</gene>
<evidence type="ECO:0000256" key="1">
    <source>
        <dbReference type="SAM" id="Phobius"/>
    </source>
</evidence>
<organism evidence="2 3">
    <name type="scientific">Enterococcus florum</name>
    <dbReference type="NCBI Taxonomy" id="2480627"/>
    <lineage>
        <taxon>Bacteria</taxon>
        <taxon>Bacillati</taxon>
        <taxon>Bacillota</taxon>
        <taxon>Bacilli</taxon>
        <taxon>Lactobacillales</taxon>
        <taxon>Enterococcaceae</taxon>
        <taxon>Enterococcus</taxon>
    </lineage>
</organism>
<sequence length="51" mass="5733">MKVQHLRVREYGTTTGRFIQQAQDERESTLTFIGSVLVAFALGSGIYAFHT</sequence>
<keyword evidence="1" id="KW-0812">Transmembrane</keyword>
<feature type="transmembrane region" description="Helical" evidence="1">
    <location>
        <begin position="30"/>
        <end position="49"/>
    </location>
</feature>
<keyword evidence="1" id="KW-1133">Transmembrane helix</keyword>
<keyword evidence="3" id="KW-1185">Reference proteome</keyword>
<dbReference type="Proteomes" id="UP000290567">
    <property type="component" value="Unassembled WGS sequence"/>
</dbReference>
<comment type="caution">
    <text evidence="2">The sequence shown here is derived from an EMBL/GenBank/DDBJ whole genome shotgun (WGS) entry which is preliminary data.</text>
</comment>
<keyword evidence="1" id="KW-0472">Membrane</keyword>
<evidence type="ECO:0000313" key="3">
    <source>
        <dbReference type="Proteomes" id="UP000290567"/>
    </source>
</evidence>
<reference evidence="3" key="1">
    <citation type="submission" date="2019-02" db="EMBL/GenBank/DDBJ databases">
        <title>Draft genome sequence of Enterococcus sp. Gos25-1.</title>
        <authorList>
            <person name="Tanaka N."/>
            <person name="Shiwa Y."/>
            <person name="Fujita N."/>
        </authorList>
    </citation>
    <scope>NUCLEOTIDE SEQUENCE [LARGE SCALE GENOMIC DNA]</scope>
    <source>
        <strain evidence="3">Gos25-1</strain>
    </source>
</reference>